<gene>
    <name evidence="1" type="ORF">RJ639_026907</name>
</gene>
<dbReference type="EMBL" id="JAVXUP010000042">
    <property type="protein sequence ID" value="KAK3041110.1"/>
    <property type="molecule type" value="Genomic_DNA"/>
</dbReference>
<sequence length="73" mass="7867">MALMGGFARIESYLMDRWSSVDHHRIVPYAVGEERIEEVSAAKGCDSGPNGPREQQACPHQILPGSAATLAVT</sequence>
<keyword evidence="2" id="KW-1185">Reference proteome</keyword>
<reference evidence="1" key="1">
    <citation type="submission" date="2022-12" db="EMBL/GenBank/DDBJ databases">
        <title>Draft genome assemblies for two species of Escallonia (Escalloniales).</title>
        <authorList>
            <person name="Chanderbali A."/>
            <person name="Dervinis C."/>
            <person name="Anghel I."/>
            <person name="Soltis D."/>
            <person name="Soltis P."/>
            <person name="Zapata F."/>
        </authorList>
    </citation>
    <scope>NUCLEOTIDE SEQUENCE</scope>
    <source>
        <strain evidence="1">UCBG64.0493</strain>
        <tissue evidence="1">Leaf</tissue>
    </source>
</reference>
<name>A0AA88XEV8_9ASTE</name>
<dbReference type="AlphaFoldDB" id="A0AA88XEV8"/>
<evidence type="ECO:0000313" key="2">
    <source>
        <dbReference type="Proteomes" id="UP001188597"/>
    </source>
</evidence>
<protein>
    <submittedName>
        <fullName evidence="1">Uncharacterized protein</fullName>
    </submittedName>
</protein>
<proteinExistence type="predicted"/>
<evidence type="ECO:0000313" key="1">
    <source>
        <dbReference type="EMBL" id="KAK3041110.1"/>
    </source>
</evidence>
<dbReference type="Proteomes" id="UP001188597">
    <property type="component" value="Unassembled WGS sequence"/>
</dbReference>
<comment type="caution">
    <text evidence="1">The sequence shown here is derived from an EMBL/GenBank/DDBJ whole genome shotgun (WGS) entry which is preliminary data.</text>
</comment>
<accession>A0AA88XEV8</accession>
<organism evidence="1 2">
    <name type="scientific">Escallonia herrerae</name>
    <dbReference type="NCBI Taxonomy" id="1293975"/>
    <lineage>
        <taxon>Eukaryota</taxon>
        <taxon>Viridiplantae</taxon>
        <taxon>Streptophyta</taxon>
        <taxon>Embryophyta</taxon>
        <taxon>Tracheophyta</taxon>
        <taxon>Spermatophyta</taxon>
        <taxon>Magnoliopsida</taxon>
        <taxon>eudicotyledons</taxon>
        <taxon>Gunneridae</taxon>
        <taxon>Pentapetalae</taxon>
        <taxon>asterids</taxon>
        <taxon>campanulids</taxon>
        <taxon>Escalloniales</taxon>
        <taxon>Escalloniaceae</taxon>
        <taxon>Escallonia</taxon>
    </lineage>
</organism>